<dbReference type="EMBL" id="JAHUVW010000001">
    <property type="protein sequence ID" value="MBV7668633.1"/>
    <property type="molecule type" value="Genomic_DNA"/>
</dbReference>
<keyword evidence="1 5" id="KW-0547">Nucleotide-binding</keyword>
<dbReference type="InterPro" id="IPR014016">
    <property type="entry name" value="UvrD-like_ATP-bd"/>
</dbReference>
<protein>
    <submittedName>
        <fullName evidence="7">AAA family ATPase</fullName>
    </submittedName>
</protein>
<proteinExistence type="predicted"/>
<keyword evidence="3 5" id="KW-0347">Helicase</keyword>
<dbReference type="PANTHER" id="PTHR11070">
    <property type="entry name" value="UVRD / RECB / PCRA DNA HELICASE FAMILY MEMBER"/>
    <property type="match status" value="1"/>
</dbReference>
<sequence length="629" mass="69131">MRSRISAPDTPADITLRRLLDGDQLQSFVVVAGAGSGKTTSLVKALDHAATRHGPRLRARTQQVACITYTEVAAKEIHADVGNSPLVSVSTIHSYLWTLVRPFQKDIALWVGRHIEDAMGEIKEKQQKYTSRTRPTTIAKDASDLNKLGIQLRMTQEVARYSYGIGSDYAKGILGHEDIVTMVPDLILDNALLRRIIASKYPFIFVDESQDTFPKVVEALKAVDAQAQGAICLGFFGDPMQNIFQRGVGVISQEAGWERVEKPENFRSSKRVLSVINQVRSEADGIVQVTGRSPEDGKNGEFFFFVLPADDRRSEQLDHVRTWLGQHSDAGSWAANSAEDGSGAKILMIVHRMVANRMGFAHLYAAFHDSGSSSLKQTFDEGSAWPLRPFEEVILPICEADSVDSPAVIAALRKHGGVFNADTPEQDVKKKLALARDAVSDLRKVVSEGGSSSTGKALTLAVTAGLVAPDPRLSFYLEPEGPHRDIVLTSETREALGAFTRCDVDEISAYFKYIRQESPYSTQHGTKGAEFSKVIVVLDDEEGKYQLYSYEKLFGIKELSETDKRNIAAGKESVLERTRRLLYVCVSRAIDSLAVVVFAKNTTEAKLTIEKSNITAGGRVLTEADLAHL</sequence>
<evidence type="ECO:0000256" key="1">
    <source>
        <dbReference type="ARBA" id="ARBA00022741"/>
    </source>
</evidence>
<keyword evidence="8" id="KW-1185">Reference proteome</keyword>
<dbReference type="InterPro" id="IPR000212">
    <property type="entry name" value="DNA_helicase_UvrD/REP"/>
</dbReference>
<keyword evidence="2 5" id="KW-0378">Hydrolase</keyword>
<evidence type="ECO:0000256" key="2">
    <source>
        <dbReference type="ARBA" id="ARBA00022801"/>
    </source>
</evidence>
<name>A0ABS6TKP4_STRHA</name>
<evidence type="ECO:0000256" key="5">
    <source>
        <dbReference type="PROSITE-ProRule" id="PRU00560"/>
    </source>
</evidence>
<dbReference type="RefSeq" id="WP_228867303.1">
    <property type="nucleotide sequence ID" value="NZ_JAHUVW010000001.1"/>
</dbReference>
<accession>A0ABS6TKP4</accession>
<dbReference type="InterPro" id="IPR027417">
    <property type="entry name" value="P-loop_NTPase"/>
</dbReference>
<dbReference type="SUPFAM" id="SSF52540">
    <property type="entry name" value="P-loop containing nucleoside triphosphate hydrolases"/>
    <property type="match status" value="1"/>
</dbReference>
<dbReference type="Pfam" id="PF00580">
    <property type="entry name" value="UvrD-helicase"/>
    <property type="match status" value="1"/>
</dbReference>
<dbReference type="PANTHER" id="PTHR11070:SF3">
    <property type="entry name" value="DNA 3'-5' HELICASE"/>
    <property type="match status" value="1"/>
</dbReference>
<reference evidence="7 8" key="1">
    <citation type="submission" date="2021-07" db="EMBL/GenBank/DDBJ databases">
        <title>Sequencing Streptomyces halstedii LGO-A4 genome an citrus endophytic actinomycete.</title>
        <authorList>
            <person name="Samborskyy M."/>
            <person name="Scott N."/>
            <person name="Deglau R."/>
            <person name="Dickens S."/>
            <person name="Oliveira L.G."/>
        </authorList>
    </citation>
    <scope>NUCLEOTIDE SEQUENCE [LARGE SCALE GENOMIC DNA]</scope>
    <source>
        <strain evidence="7 8">LGO-A4</strain>
    </source>
</reference>
<evidence type="ECO:0000313" key="8">
    <source>
        <dbReference type="Proteomes" id="UP000735541"/>
    </source>
</evidence>
<feature type="domain" description="UvrD-like helicase ATP-binding" evidence="6">
    <location>
        <begin position="11"/>
        <end position="282"/>
    </location>
</feature>
<dbReference type="PROSITE" id="PS51198">
    <property type="entry name" value="UVRD_HELICASE_ATP_BIND"/>
    <property type="match status" value="1"/>
</dbReference>
<keyword evidence="4 5" id="KW-0067">ATP-binding</keyword>
<evidence type="ECO:0000259" key="6">
    <source>
        <dbReference type="PROSITE" id="PS51198"/>
    </source>
</evidence>
<dbReference type="Gene3D" id="3.40.50.300">
    <property type="entry name" value="P-loop containing nucleotide triphosphate hydrolases"/>
    <property type="match status" value="2"/>
</dbReference>
<evidence type="ECO:0000313" key="7">
    <source>
        <dbReference type="EMBL" id="MBV7668633.1"/>
    </source>
</evidence>
<feature type="binding site" evidence="5">
    <location>
        <begin position="32"/>
        <end position="39"/>
    </location>
    <ligand>
        <name>ATP</name>
        <dbReference type="ChEBI" id="CHEBI:30616"/>
    </ligand>
</feature>
<comment type="caution">
    <text evidence="7">The sequence shown here is derived from an EMBL/GenBank/DDBJ whole genome shotgun (WGS) entry which is preliminary data.</text>
</comment>
<evidence type="ECO:0000256" key="4">
    <source>
        <dbReference type="ARBA" id="ARBA00022840"/>
    </source>
</evidence>
<dbReference type="Proteomes" id="UP000735541">
    <property type="component" value="Unassembled WGS sequence"/>
</dbReference>
<organism evidence="7 8">
    <name type="scientific">Streptomyces halstedii</name>
    <dbReference type="NCBI Taxonomy" id="1944"/>
    <lineage>
        <taxon>Bacteria</taxon>
        <taxon>Bacillati</taxon>
        <taxon>Actinomycetota</taxon>
        <taxon>Actinomycetes</taxon>
        <taxon>Kitasatosporales</taxon>
        <taxon>Streptomycetaceae</taxon>
        <taxon>Streptomyces</taxon>
    </lineage>
</organism>
<evidence type="ECO:0000256" key="3">
    <source>
        <dbReference type="ARBA" id="ARBA00022806"/>
    </source>
</evidence>
<gene>
    <name evidence="7" type="ORF">STHAL_03835</name>
</gene>